<proteinExistence type="inferred from homology"/>
<dbReference type="RefSeq" id="WP_190564971.1">
    <property type="nucleotide sequence ID" value="NZ_JACJQU010000033.1"/>
</dbReference>
<dbReference type="Gene3D" id="1.10.443.10">
    <property type="entry name" value="Intergrase catalytic core"/>
    <property type="match status" value="1"/>
</dbReference>
<evidence type="ECO:0000313" key="9">
    <source>
        <dbReference type="EMBL" id="MBD2296853.1"/>
    </source>
</evidence>
<dbReference type="EMBL" id="JACJQU010000033">
    <property type="protein sequence ID" value="MBD2296853.1"/>
    <property type="molecule type" value="Genomic_DNA"/>
</dbReference>
<dbReference type="GO" id="GO:0003677">
    <property type="term" value="F:DNA binding"/>
    <property type="evidence" value="ECO:0007669"/>
    <property type="project" value="UniProtKB-UniRule"/>
</dbReference>
<dbReference type="AlphaFoldDB" id="A0A926WLH6"/>
<dbReference type="GO" id="GO:0015074">
    <property type="term" value="P:DNA integration"/>
    <property type="evidence" value="ECO:0007669"/>
    <property type="project" value="UniProtKB-KW"/>
</dbReference>
<evidence type="ECO:0000256" key="6">
    <source>
        <dbReference type="SAM" id="MobiDB-lite"/>
    </source>
</evidence>
<gene>
    <name evidence="9" type="ORF">H6G06_26095</name>
</gene>
<keyword evidence="4" id="KW-0233">DNA recombination</keyword>
<evidence type="ECO:0000256" key="3">
    <source>
        <dbReference type="ARBA" id="ARBA00023125"/>
    </source>
</evidence>
<feature type="domain" description="Tyr recombinase" evidence="7">
    <location>
        <begin position="136"/>
        <end position="313"/>
    </location>
</feature>
<dbReference type="Pfam" id="PF02899">
    <property type="entry name" value="Phage_int_SAM_1"/>
    <property type="match status" value="1"/>
</dbReference>
<evidence type="ECO:0000256" key="5">
    <source>
        <dbReference type="PROSITE-ProRule" id="PRU01248"/>
    </source>
</evidence>
<reference evidence="10" key="1">
    <citation type="journal article" date="2020" name="ISME J.">
        <title>Comparative genomics reveals insights into cyanobacterial evolution and habitat adaptation.</title>
        <authorList>
            <person name="Chen M.Y."/>
            <person name="Teng W.K."/>
            <person name="Zhao L."/>
            <person name="Hu C.X."/>
            <person name="Zhou Y.K."/>
            <person name="Han B.P."/>
            <person name="Song L.R."/>
            <person name="Shu W.S."/>
        </authorList>
    </citation>
    <scope>NUCLEOTIDE SEQUENCE [LARGE SCALE GENOMIC DNA]</scope>
    <source>
        <strain evidence="10">FACHB-251</strain>
    </source>
</reference>
<organism evidence="9 10">
    <name type="scientific">Anabaena sphaerica FACHB-251</name>
    <dbReference type="NCBI Taxonomy" id="2692883"/>
    <lineage>
        <taxon>Bacteria</taxon>
        <taxon>Bacillati</taxon>
        <taxon>Cyanobacteriota</taxon>
        <taxon>Cyanophyceae</taxon>
        <taxon>Nostocales</taxon>
        <taxon>Nostocaceae</taxon>
        <taxon>Anabaena</taxon>
    </lineage>
</organism>
<dbReference type="InterPro" id="IPR044068">
    <property type="entry name" value="CB"/>
</dbReference>
<dbReference type="InterPro" id="IPR004107">
    <property type="entry name" value="Integrase_SAM-like_N"/>
</dbReference>
<sequence length="315" mass="35072">MSMLTRYQQEVTTSKMADVANTAQLVALWLATKRSKESHRAYETDVRCFIGFLLQESPETVRLNDVDMRSVTINDVQAFADFLETHSTPKTGKPLSPASRARRIAAIKSLLSYGCKIKYLQFNAAADTLLPKPKDRLAERILSETEVMTMVALTQNVRDRCLIQFLYYTGARVGEVALLRWADIRPNRDDQGQVTLFGKGDKSRTVLIPKKLYSALLSLRSADDTPNSAVFKSRKGGEPLKPRHIWEIVAEAGQKAGIQGKVSPHWLRHSHASHSLDRGAPVQLVQQTLGHTSLQTTSRYAHAKPSDSSGLYLPG</sequence>
<evidence type="ECO:0000256" key="1">
    <source>
        <dbReference type="ARBA" id="ARBA00008857"/>
    </source>
</evidence>
<keyword evidence="2" id="KW-0229">DNA integration</keyword>
<dbReference type="GO" id="GO:0006310">
    <property type="term" value="P:DNA recombination"/>
    <property type="evidence" value="ECO:0007669"/>
    <property type="project" value="UniProtKB-KW"/>
</dbReference>
<comment type="similarity">
    <text evidence="1">Belongs to the 'phage' integrase family.</text>
</comment>
<dbReference type="Gene3D" id="1.10.150.130">
    <property type="match status" value="1"/>
</dbReference>
<evidence type="ECO:0000259" key="7">
    <source>
        <dbReference type="PROSITE" id="PS51898"/>
    </source>
</evidence>
<evidence type="ECO:0000256" key="2">
    <source>
        <dbReference type="ARBA" id="ARBA00022908"/>
    </source>
</evidence>
<dbReference type="InterPro" id="IPR050090">
    <property type="entry name" value="Tyrosine_recombinase_XerCD"/>
</dbReference>
<evidence type="ECO:0000259" key="8">
    <source>
        <dbReference type="PROSITE" id="PS51900"/>
    </source>
</evidence>
<keyword evidence="10" id="KW-1185">Reference proteome</keyword>
<dbReference type="InterPro" id="IPR002104">
    <property type="entry name" value="Integrase_catalytic"/>
</dbReference>
<dbReference type="PANTHER" id="PTHR30349">
    <property type="entry name" value="PHAGE INTEGRASE-RELATED"/>
    <property type="match status" value="1"/>
</dbReference>
<evidence type="ECO:0000256" key="4">
    <source>
        <dbReference type="ARBA" id="ARBA00023172"/>
    </source>
</evidence>
<dbReference type="InterPro" id="IPR010998">
    <property type="entry name" value="Integrase_recombinase_N"/>
</dbReference>
<dbReference type="PROSITE" id="PS51900">
    <property type="entry name" value="CB"/>
    <property type="match status" value="1"/>
</dbReference>
<feature type="region of interest" description="Disordered" evidence="6">
    <location>
        <begin position="296"/>
        <end position="315"/>
    </location>
</feature>
<dbReference type="Proteomes" id="UP000662185">
    <property type="component" value="Unassembled WGS sequence"/>
</dbReference>
<dbReference type="Pfam" id="PF00589">
    <property type="entry name" value="Phage_integrase"/>
    <property type="match status" value="1"/>
</dbReference>
<comment type="caution">
    <text evidence="9">The sequence shown here is derived from an EMBL/GenBank/DDBJ whole genome shotgun (WGS) entry which is preliminary data.</text>
</comment>
<accession>A0A926WLH6</accession>
<feature type="domain" description="Core-binding (CB)" evidence="8">
    <location>
        <begin position="20"/>
        <end position="115"/>
    </location>
</feature>
<protein>
    <submittedName>
        <fullName evidence="9">Tyrosine-type recombinase/integrase</fullName>
    </submittedName>
</protein>
<dbReference type="InterPro" id="IPR013762">
    <property type="entry name" value="Integrase-like_cat_sf"/>
</dbReference>
<name>A0A926WLH6_9NOST</name>
<dbReference type="InterPro" id="IPR011010">
    <property type="entry name" value="DNA_brk_join_enz"/>
</dbReference>
<evidence type="ECO:0000313" key="10">
    <source>
        <dbReference type="Proteomes" id="UP000662185"/>
    </source>
</evidence>
<keyword evidence="3 5" id="KW-0238">DNA-binding</keyword>
<dbReference type="PROSITE" id="PS51898">
    <property type="entry name" value="TYR_RECOMBINASE"/>
    <property type="match status" value="1"/>
</dbReference>
<dbReference type="PANTHER" id="PTHR30349:SF41">
    <property type="entry name" value="INTEGRASE_RECOMBINASE PROTEIN MJ0367-RELATED"/>
    <property type="match status" value="1"/>
</dbReference>
<dbReference type="SUPFAM" id="SSF56349">
    <property type="entry name" value="DNA breaking-rejoining enzymes"/>
    <property type="match status" value="1"/>
</dbReference>